<keyword evidence="2" id="KW-1185">Reference proteome</keyword>
<protein>
    <submittedName>
        <fullName evidence="1">Uncharacterized protein</fullName>
    </submittedName>
</protein>
<evidence type="ECO:0000313" key="2">
    <source>
        <dbReference type="Proteomes" id="UP000032512"/>
    </source>
</evidence>
<comment type="caution">
    <text evidence="1">The sequence shown here is derived from an EMBL/GenBank/DDBJ whole genome shotgun (WGS) entry which is preliminary data.</text>
</comment>
<dbReference type="Proteomes" id="UP000032512">
    <property type="component" value="Unassembled WGS sequence"/>
</dbReference>
<gene>
    <name evidence="1" type="ORF">UB32_18345</name>
</gene>
<dbReference type="PATRIC" id="fig|285983.3.peg.3158"/>
<reference evidence="1 2" key="1">
    <citation type="submission" date="2015-01" db="EMBL/GenBank/DDBJ databases">
        <title>Draft genome sequences of the supercritical CO2 tolerant bacteria Bacillus subterraneus MITOT1 and Bacillus cereus MIT0214.</title>
        <authorList>
            <person name="Peet K.C."/>
            <person name="Thompson J.R."/>
        </authorList>
    </citation>
    <scope>NUCLEOTIDE SEQUENCE [LARGE SCALE GENOMIC DNA]</scope>
    <source>
        <strain evidence="1 2">MITOT1</strain>
    </source>
</reference>
<name>A0A0D6Z5M0_9BACI</name>
<proteinExistence type="predicted"/>
<accession>A0A0D6Z5M0</accession>
<dbReference type="AlphaFoldDB" id="A0A0D6Z5M0"/>
<evidence type="ECO:0000313" key="1">
    <source>
        <dbReference type="EMBL" id="KIY20585.1"/>
    </source>
</evidence>
<dbReference type="EMBL" id="JXIQ01000194">
    <property type="protein sequence ID" value="KIY20585.1"/>
    <property type="molecule type" value="Genomic_DNA"/>
</dbReference>
<sequence length="84" mass="9884">MVYRVLYLKLSRNTNVKKWQQEIPLTICDVVRRISKDHLGQLVVNAYEQALSKKSFMDVLKDLKLMAKNFDFCNKLPVALYSVY</sequence>
<organism evidence="1 2">
    <name type="scientific">Mesobacillus subterraneus</name>
    <dbReference type="NCBI Taxonomy" id="285983"/>
    <lineage>
        <taxon>Bacteria</taxon>
        <taxon>Bacillati</taxon>
        <taxon>Bacillota</taxon>
        <taxon>Bacilli</taxon>
        <taxon>Bacillales</taxon>
        <taxon>Bacillaceae</taxon>
        <taxon>Mesobacillus</taxon>
    </lineage>
</organism>